<evidence type="ECO:0000256" key="4">
    <source>
        <dbReference type="ARBA" id="ARBA00023004"/>
    </source>
</evidence>
<dbReference type="EMBL" id="CP003273">
    <property type="protein sequence ID" value="AGL01385.1"/>
    <property type="molecule type" value="Genomic_DNA"/>
</dbReference>
<name>R4KLG0_9FIRM</name>
<dbReference type="RefSeq" id="WP_006522565.1">
    <property type="nucleotide sequence ID" value="NC_021184.1"/>
</dbReference>
<protein>
    <submittedName>
        <fullName evidence="6">Benzoyl-CoA reductase/2-hydroxyglutaryl-CoA dehydratase subunit, BcrC/BadD/HgdB</fullName>
    </submittedName>
</protein>
<keyword evidence="3" id="KW-0479">Metal-binding</keyword>
<dbReference type="OrthoDB" id="355459at2"/>
<dbReference type="Gene3D" id="3.40.50.11900">
    <property type="match status" value="1"/>
</dbReference>
<evidence type="ECO:0000256" key="1">
    <source>
        <dbReference type="ARBA" id="ARBA00001966"/>
    </source>
</evidence>
<evidence type="ECO:0000313" key="7">
    <source>
        <dbReference type="Proteomes" id="UP000013520"/>
    </source>
</evidence>
<keyword evidence="7" id="KW-1185">Reference proteome</keyword>
<dbReference type="AlphaFoldDB" id="R4KLG0"/>
<reference evidence="6 7" key="1">
    <citation type="submission" date="2012-01" db="EMBL/GenBank/DDBJ databases">
        <title>Complete sequence of Desulfotomaculum gibsoniae DSM 7213.</title>
        <authorList>
            <consortium name="US DOE Joint Genome Institute"/>
            <person name="Lucas S."/>
            <person name="Han J."/>
            <person name="Lapidus A."/>
            <person name="Cheng J.-F."/>
            <person name="Goodwin L."/>
            <person name="Pitluck S."/>
            <person name="Peters L."/>
            <person name="Ovchinnikova G."/>
            <person name="Teshima H."/>
            <person name="Detter J.C."/>
            <person name="Han C."/>
            <person name="Tapia R."/>
            <person name="Land M."/>
            <person name="Hauser L."/>
            <person name="Kyrpides N."/>
            <person name="Ivanova N."/>
            <person name="Pagani I."/>
            <person name="Parshina S."/>
            <person name="Plugge C."/>
            <person name="Muyzer G."/>
            <person name="Kuever J."/>
            <person name="Ivanova A."/>
            <person name="Nazina T."/>
            <person name="Klenk H.-P."/>
            <person name="Brambilla E."/>
            <person name="Spring S."/>
            <person name="Stams A.F."/>
            <person name="Woyke T."/>
        </authorList>
    </citation>
    <scope>NUCLEOTIDE SEQUENCE [LARGE SCALE GENOMIC DNA]</scope>
    <source>
        <strain evidence="6 7">DSM 7213</strain>
    </source>
</reference>
<dbReference type="Gene3D" id="1.20.1270.370">
    <property type="match status" value="1"/>
</dbReference>
<comment type="similarity">
    <text evidence="2">Belongs to the FldB/FldC dehydratase alpha/beta subunit family.</text>
</comment>
<dbReference type="PANTHER" id="PTHR30548">
    <property type="entry name" value="2-HYDROXYGLUTARYL-COA DEHYDRATASE, D-COMPONENT-RELATED"/>
    <property type="match status" value="1"/>
</dbReference>
<keyword evidence="5" id="KW-0411">Iron-sulfur</keyword>
<dbReference type="Gene3D" id="3.40.50.11890">
    <property type="match status" value="1"/>
</dbReference>
<evidence type="ECO:0000256" key="2">
    <source>
        <dbReference type="ARBA" id="ARBA00005806"/>
    </source>
</evidence>
<dbReference type="Pfam" id="PF06050">
    <property type="entry name" value="HGD-D"/>
    <property type="match status" value="1"/>
</dbReference>
<evidence type="ECO:0000256" key="3">
    <source>
        <dbReference type="ARBA" id="ARBA00022723"/>
    </source>
</evidence>
<dbReference type="eggNOG" id="COG1775">
    <property type="taxonomic scope" value="Bacteria"/>
</dbReference>
<dbReference type="KEGG" id="dgi:Desgi_1937"/>
<accession>R4KLG0</accession>
<dbReference type="GO" id="GO:0051536">
    <property type="term" value="F:iron-sulfur cluster binding"/>
    <property type="evidence" value="ECO:0007669"/>
    <property type="project" value="UniProtKB-KW"/>
</dbReference>
<dbReference type="STRING" id="767817.Desgi_1937"/>
<dbReference type="InterPro" id="IPR010327">
    <property type="entry name" value="FldB/FldC_alpha/beta"/>
</dbReference>
<gene>
    <name evidence="6" type="ORF">Desgi_1937</name>
</gene>
<dbReference type="PANTHER" id="PTHR30548:SF5">
    <property type="entry name" value="SUBUNIT OF OXYGEN-SENSITIVE 2-HYDROXYISOCAPROYL-COA DEHYDRATASE"/>
    <property type="match status" value="1"/>
</dbReference>
<keyword evidence="4" id="KW-0408">Iron</keyword>
<evidence type="ECO:0000313" key="6">
    <source>
        <dbReference type="EMBL" id="AGL01385.1"/>
    </source>
</evidence>
<organism evidence="6 7">
    <name type="scientific">Desulfoscipio gibsoniae DSM 7213</name>
    <dbReference type="NCBI Taxonomy" id="767817"/>
    <lineage>
        <taxon>Bacteria</taxon>
        <taxon>Bacillati</taxon>
        <taxon>Bacillota</taxon>
        <taxon>Clostridia</taxon>
        <taxon>Eubacteriales</taxon>
        <taxon>Desulfallaceae</taxon>
        <taxon>Desulfoscipio</taxon>
    </lineage>
</organism>
<sequence>MTDRKTIKEICAQFKEIIAEPGLKIQRLQAEKPAPVIGFLPTDVPEELIHASGAYPFGLVAYDGLWVNRADAHLQTWACSLARCSFGMSLAGKFDYLNGLIIPHICDTTRMISDIWKQNRPYDFMENFILPRQVDRPSARSYLTGELGRLKARLEQFTGRSINGEKLNRSINLYNKHRALLRKLYQLHGHHPDLITNLDLFNAIKSSMLIPKGLHNTMVSELISAVEQQAREKQAEDNHGRVRVVVTGKVWEPPDIMEILDQSKVVCVADDLCTGYRYIANDAAEDGDPLETLAVRQINRPPSPCFVNREQDRLEYLTRKVNECGAKGVIFLHLKFCETENYDYPLLRDALSAANIPSVRVETEIGNMSQGQISTRIQAFAEMLGGGDIYGS</sequence>
<dbReference type="GO" id="GO:0046872">
    <property type="term" value="F:metal ion binding"/>
    <property type="evidence" value="ECO:0007669"/>
    <property type="project" value="UniProtKB-KW"/>
</dbReference>
<comment type="cofactor">
    <cofactor evidence="1">
        <name>[4Fe-4S] cluster</name>
        <dbReference type="ChEBI" id="CHEBI:49883"/>
    </cofactor>
</comment>
<evidence type="ECO:0000256" key="5">
    <source>
        <dbReference type="ARBA" id="ARBA00023014"/>
    </source>
</evidence>
<dbReference type="Proteomes" id="UP000013520">
    <property type="component" value="Chromosome"/>
</dbReference>
<dbReference type="GO" id="GO:0016836">
    <property type="term" value="F:hydro-lyase activity"/>
    <property type="evidence" value="ECO:0007669"/>
    <property type="project" value="UniProtKB-ARBA"/>
</dbReference>
<dbReference type="HOGENOM" id="CLU_053697_0_0_9"/>
<proteinExistence type="inferred from homology"/>